<organism evidence="2 3">
    <name type="scientific">Lachancea mirantina</name>
    <dbReference type="NCBI Taxonomy" id="1230905"/>
    <lineage>
        <taxon>Eukaryota</taxon>
        <taxon>Fungi</taxon>
        <taxon>Dikarya</taxon>
        <taxon>Ascomycota</taxon>
        <taxon>Saccharomycotina</taxon>
        <taxon>Saccharomycetes</taxon>
        <taxon>Saccharomycetales</taxon>
        <taxon>Saccharomycetaceae</taxon>
        <taxon>Lachancea</taxon>
    </lineage>
</organism>
<dbReference type="EMBL" id="LT598465">
    <property type="protein sequence ID" value="SCU92468.1"/>
    <property type="molecule type" value="Genomic_DNA"/>
</dbReference>
<dbReference type="STRING" id="1230905.A0A1G4JP73"/>
<dbReference type="OrthoDB" id="185373at2759"/>
<gene>
    <name evidence="2" type="ORF">LAMI_0E10594G</name>
</gene>
<dbReference type="Proteomes" id="UP000191024">
    <property type="component" value="Chromosome E"/>
</dbReference>
<protein>
    <submittedName>
        <fullName evidence="2">LAMI_0E10594g1_1</fullName>
    </submittedName>
</protein>
<dbReference type="AlphaFoldDB" id="A0A1G4JP73"/>
<name>A0A1G4JP73_9SACH</name>
<dbReference type="InterPro" id="IPR002885">
    <property type="entry name" value="PPR_rpt"/>
</dbReference>
<accession>A0A1G4JP73</accession>
<evidence type="ECO:0000256" key="1">
    <source>
        <dbReference type="ARBA" id="ARBA00004173"/>
    </source>
</evidence>
<keyword evidence="3" id="KW-1185">Reference proteome</keyword>
<evidence type="ECO:0000313" key="3">
    <source>
        <dbReference type="Proteomes" id="UP000191024"/>
    </source>
</evidence>
<evidence type="ECO:0000313" key="2">
    <source>
        <dbReference type="EMBL" id="SCU92468.1"/>
    </source>
</evidence>
<dbReference type="GO" id="GO:0005739">
    <property type="term" value="C:mitochondrion"/>
    <property type="evidence" value="ECO:0007669"/>
    <property type="project" value="UniProtKB-SubCell"/>
</dbReference>
<proteinExistence type="predicted"/>
<comment type="subcellular location">
    <subcellularLocation>
        <location evidence="1">Mitochondrion</location>
    </subcellularLocation>
</comment>
<dbReference type="Gene3D" id="1.25.40.10">
    <property type="entry name" value="Tetratricopeptide repeat domain"/>
    <property type="match status" value="1"/>
</dbReference>
<reference evidence="2 3" key="1">
    <citation type="submission" date="2016-03" db="EMBL/GenBank/DDBJ databases">
        <authorList>
            <person name="Devillers H."/>
        </authorList>
    </citation>
    <scope>NUCLEOTIDE SEQUENCE [LARGE SCALE GENOMIC DNA]</scope>
    <source>
        <strain evidence="2">CBS 11717</strain>
    </source>
</reference>
<sequence>MFTRHFRPVKEIIRCFRSLANPVYGSSVKQKLFLLQSRNKVSKKTGDELKRQAERRAIQAKRANKRPYSKQKAQHILKLKHGISPSELSVAQLGPTSKSDLRYLTLTRDKRMLYTLLGVTGSQLRDSKLVAGDVEKFLRRGQLEKAIFLARLAHKRGVVGMNLILEYVCKNMNDGGGAIDLYNWRKKWGIELNEFTNTVLFSGLANLVEPLSDKQARRVFRIAQLLIEKDQMNQIEFNAALKALSNSINVERVFELFELKPKTIHGDKMTYQTLLTALKRTQLEKVTRANILMAKIPPKLIDFRIALEYCRIWGSYDDRDFQRMALSALQNYFALGEKSYAALLPTDKSLPQLAKVAGTERFPVRGSVLETFIELCLKTEEYELATKVFENWKSKNERVLTCRVYELMINVTIRSQPNSCTKKVLELFEALDSRFRENKSGLILVYKAFERQAARKFTNGNEARLEVLLSDLQNFASSMESYHGADINAEVLQWKVWLYYWKIVNSGNTLGKICLTRAKFILDQFINTVLSGQIELKKRSEADHGGLRHIELESVRFISAFADRFRVQDLDNVNQDGAERECFLFRRSLLRLKTLLLEHLRVIEGKIQDVSELECSINQCCVRLRAMPVPPVPVKVESSNVNKI</sequence>
<dbReference type="InterPro" id="IPR011990">
    <property type="entry name" value="TPR-like_helical_dom_sf"/>
</dbReference>
<dbReference type="Pfam" id="PF13041">
    <property type="entry name" value="PPR_2"/>
    <property type="match status" value="1"/>
</dbReference>